<dbReference type="CDD" id="cd22852">
    <property type="entry name" value="SMN_C"/>
    <property type="match status" value="1"/>
</dbReference>
<dbReference type="SUPFAM" id="SSF63748">
    <property type="entry name" value="Tudor/PWWP/MBT"/>
    <property type="match status" value="1"/>
</dbReference>
<dbReference type="GeneID" id="107268259"/>
<dbReference type="CTD" id="39844"/>
<dbReference type="InterPro" id="IPR047298">
    <property type="entry name" value="Tudor_SMN_eumet"/>
</dbReference>
<evidence type="ECO:0000256" key="4">
    <source>
        <dbReference type="ARBA" id="ARBA00022490"/>
    </source>
</evidence>
<dbReference type="GO" id="GO:0015030">
    <property type="term" value="C:Cajal body"/>
    <property type="evidence" value="ECO:0007669"/>
    <property type="project" value="UniProtKB-SubCell"/>
</dbReference>
<dbReference type="GO" id="GO:0008380">
    <property type="term" value="P:RNA splicing"/>
    <property type="evidence" value="ECO:0007669"/>
    <property type="project" value="UniProtKB-KW"/>
</dbReference>
<accession>A0AAJ7FKJ5</accession>
<dbReference type="Gene3D" id="3.40.190.10">
    <property type="entry name" value="Periplasmic binding protein-like II"/>
    <property type="match status" value="1"/>
</dbReference>
<protein>
    <submittedName>
        <fullName evidence="12">Survival motor neuron protein isoform X1</fullName>
    </submittedName>
</protein>
<reference evidence="12" key="1">
    <citation type="submission" date="2025-08" db="UniProtKB">
        <authorList>
            <consortium name="RefSeq"/>
        </authorList>
    </citation>
    <scope>IDENTIFICATION</scope>
</reference>
<keyword evidence="4" id="KW-0963">Cytoplasm</keyword>
<dbReference type="Proteomes" id="UP000694920">
    <property type="component" value="Unplaced"/>
</dbReference>
<feature type="compositionally biased region" description="Basic residues" evidence="9">
    <location>
        <begin position="59"/>
        <end position="76"/>
    </location>
</feature>
<keyword evidence="6" id="KW-0508">mRNA splicing</keyword>
<dbReference type="InterPro" id="IPR049481">
    <property type="entry name" value="SMN_G2-BD"/>
</dbReference>
<evidence type="ECO:0000256" key="1">
    <source>
        <dbReference type="ARBA" id="ARBA00004216"/>
    </source>
</evidence>
<evidence type="ECO:0000256" key="9">
    <source>
        <dbReference type="SAM" id="MobiDB-lite"/>
    </source>
</evidence>
<evidence type="ECO:0000259" key="10">
    <source>
        <dbReference type="PROSITE" id="PS50304"/>
    </source>
</evidence>
<dbReference type="SMART" id="SM00333">
    <property type="entry name" value="TUDOR"/>
    <property type="match status" value="1"/>
</dbReference>
<feature type="compositionally biased region" description="Basic and acidic residues" evidence="9">
    <location>
        <begin position="45"/>
        <end position="58"/>
    </location>
</feature>
<dbReference type="CDD" id="cd20398">
    <property type="entry name" value="Tudor_SMN"/>
    <property type="match status" value="1"/>
</dbReference>
<dbReference type="Gene3D" id="2.30.30.140">
    <property type="match status" value="1"/>
</dbReference>
<dbReference type="RefSeq" id="XP_015596344.1">
    <property type="nucleotide sequence ID" value="XM_015740858.2"/>
</dbReference>
<dbReference type="Pfam" id="PF20636">
    <property type="entry name" value="SMN_G2-BD"/>
    <property type="match status" value="1"/>
</dbReference>
<dbReference type="InterPro" id="IPR010304">
    <property type="entry name" value="SMN_Tudor"/>
</dbReference>
<keyword evidence="11" id="KW-1185">Reference proteome</keyword>
<dbReference type="Pfam" id="PF20635">
    <property type="entry name" value="SMN_YG-box"/>
    <property type="match status" value="1"/>
</dbReference>
<dbReference type="InterPro" id="IPR040424">
    <property type="entry name" value="Smn1"/>
</dbReference>
<dbReference type="AlphaFoldDB" id="A0AAJ7FKJ5"/>
<dbReference type="InterPro" id="IPR002999">
    <property type="entry name" value="Tudor"/>
</dbReference>
<gene>
    <name evidence="12" type="primary">LOC107268259</name>
</gene>
<evidence type="ECO:0000256" key="2">
    <source>
        <dbReference type="ARBA" id="ARBA00004408"/>
    </source>
</evidence>
<comment type="subcellular location">
    <subcellularLocation>
        <location evidence="1">Cytoplasm</location>
        <location evidence="1">Myofibril</location>
        <location evidence="1">Sarcomere</location>
        <location evidence="1">Z line</location>
    </subcellularLocation>
    <subcellularLocation>
        <location evidence="2">Nucleus</location>
        <location evidence="2">Cajal body</location>
    </subcellularLocation>
    <subcellularLocation>
        <location evidence="8">Nucleus</location>
        <location evidence="8">Gem</location>
    </subcellularLocation>
</comment>
<dbReference type="GO" id="GO:0030018">
    <property type="term" value="C:Z disc"/>
    <property type="evidence" value="ECO:0007669"/>
    <property type="project" value="UniProtKB-SubCell"/>
</dbReference>
<feature type="region of interest" description="Disordered" evidence="9">
    <location>
        <begin position="1"/>
        <end position="20"/>
    </location>
</feature>
<dbReference type="PROSITE" id="PS50304">
    <property type="entry name" value="TUDOR"/>
    <property type="match status" value="1"/>
</dbReference>
<evidence type="ECO:0000313" key="11">
    <source>
        <dbReference type="Proteomes" id="UP000694920"/>
    </source>
</evidence>
<dbReference type="CDD" id="cd22851">
    <property type="entry name" value="SMN_N"/>
    <property type="match status" value="1"/>
</dbReference>
<evidence type="ECO:0000256" key="8">
    <source>
        <dbReference type="ARBA" id="ARBA00034695"/>
    </source>
</evidence>
<sequence>MAEEDNVLFVRDSNKGTSTEVDDVWDDSALIKAYDKAVNLAKQEVDKRMGIENQDSHGKSKKSQTHKQPKQAHKTIKKWSVGSPCRAVYSEDGEIYEAVISKIYENTGTCIVKFIGYGNFEKVELAALLESEGLQSQIAQQKDASLEQVNQGGFNKGEFTIPSSSKKTNGDPTEKMECDAEDFKQFKNVFPQASSFSSGLGMMPPAPPLPPQLMSRMPDNDGDALSSMLMSWYLSGFHTGYYYGLKHQDKRKK</sequence>
<feature type="region of interest" description="Disordered" evidence="9">
    <location>
        <begin position="153"/>
        <end position="174"/>
    </location>
</feature>
<evidence type="ECO:0000256" key="5">
    <source>
        <dbReference type="ARBA" id="ARBA00022664"/>
    </source>
</evidence>
<name>A0AAJ7FKJ5_CEPCN</name>
<dbReference type="PANTHER" id="PTHR39267:SF1">
    <property type="entry name" value="SURVIVAL MOTOR NEURON PROTEIN"/>
    <property type="match status" value="1"/>
</dbReference>
<keyword evidence="5" id="KW-0507">mRNA processing</keyword>
<dbReference type="PANTHER" id="PTHR39267">
    <property type="entry name" value="SURVIVAL MOTOR NEURON-LIKE PROTEIN 1"/>
    <property type="match status" value="1"/>
</dbReference>
<dbReference type="GO" id="GO:0006397">
    <property type="term" value="P:mRNA processing"/>
    <property type="evidence" value="ECO:0007669"/>
    <property type="project" value="UniProtKB-KW"/>
</dbReference>
<organism evidence="11 12">
    <name type="scientific">Cephus cinctus</name>
    <name type="common">Wheat stem sawfly</name>
    <dbReference type="NCBI Taxonomy" id="211228"/>
    <lineage>
        <taxon>Eukaryota</taxon>
        <taxon>Metazoa</taxon>
        <taxon>Ecdysozoa</taxon>
        <taxon>Arthropoda</taxon>
        <taxon>Hexapoda</taxon>
        <taxon>Insecta</taxon>
        <taxon>Pterygota</taxon>
        <taxon>Neoptera</taxon>
        <taxon>Endopterygota</taxon>
        <taxon>Hymenoptera</taxon>
        <taxon>Cephoidea</taxon>
        <taxon>Cephidae</taxon>
        <taxon>Cephus</taxon>
    </lineage>
</organism>
<feature type="region of interest" description="Disordered" evidence="9">
    <location>
        <begin position="45"/>
        <end position="76"/>
    </location>
</feature>
<dbReference type="GO" id="GO:0003723">
    <property type="term" value="F:RNA binding"/>
    <property type="evidence" value="ECO:0007669"/>
    <property type="project" value="InterPro"/>
</dbReference>
<evidence type="ECO:0000256" key="7">
    <source>
        <dbReference type="ARBA" id="ARBA00023242"/>
    </source>
</evidence>
<dbReference type="InterPro" id="IPR047313">
    <property type="entry name" value="SMN_C"/>
</dbReference>
<feature type="domain" description="Tudor" evidence="10">
    <location>
        <begin position="78"/>
        <end position="138"/>
    </location>
</feature>
<dbReference type="KEGG" id="ccin:107268259"/>
<comment type="similarity">
    <text evidence="3">Belongs to the SMN family.</text>
</comment>
<evidence type="ECO:0000256" key="6">
    <source>
        <dbReference type="ARBA" id="ARBA00023187"/>
    </source>
</evidence>
<dbReference type="GO" id="GO:0097504">
    <property type="term" value="C:Gemini of Cajal bodies"/>
    <property type="evidence" value="ECO:0007669"/>
    <property type="project" value="UniProtKB-SubCell"/>
</dbReference>
<evidence type="ECO:0000256" key="3">
    <source>
        <dbReference type="ARBA" id="ARBA00005371"/>
    </source>
</evidence>
<keyword evidence="7" id="KW-0539">Nucleus</keyword>
<proteinExistence type="inferred from homology"/>
<dbReference type="Pfam" id="PF06003">
    <property type="entry name" value="SMN_Tudor"/>
    <property type="match status" value="1"/>
</dbReference>
<evidence type="ECO:0000313" key="12">
    <source>
        <dbReference type="RefSeq" id="XP_015596344.1"/>
    </source>
</evidence>